<organism evidence="2">
    <name type="scientific">Anguilla anguilla</name>
    <name type="common">European freshwater eel</name>
    <name type="synonym">Muraena anguilla</name>
    <dbReference type="NCBI Taxonomy" id="7936"/>
    <lineage>
        <taxon>Eukaryota</taxon>
        <taxon>Metazoa</taxon>
        <taxon>Chordata</taxon>
        <taxon>Craniata</taxon>
        <taxon>Vertebrata</taxon>
        <taxon>Euteleostomi</taxon>
        <taxon>Actinopterygii</taxon>
        <taxon>Neopterygii</taxon>
        <taxon>Teleostei</taxon>
        <taxon>Anguilliformes</taxon>
        <taxon>Anguillidae</taxon>
        <taxon>Anguilla</taxon>
    </lineage>
</organism>
<dbReference type="AlphaFoldDB" id="A0A0E9VSU7"/>
<evidence type="ECO:0000256" key="1">
    <source>
        <dbReference type="SAM" id="MobiDB-lite"/>
    </source>
</evidence>
<evidence type="ECO:0000313" key="2">
    <source>
        <dbReference type="EMBL" id="JAH80405.1"/>
    </source>
</evidence>
<feature type="region of interest" description="Disordered" evidence="1">
    <location>
        <begin position="46"/>
        <end position="66"/>
    </location>
</feature>
<reference evidence="2" key="2">
    <citation type="journal article" date="2015" name="Fish Shellfish Immunol.">
        <title>Early steps in the European eel (Anguilla anguilla)-Vibrio vulnificus interaction in the gills: Role of the RtxA13 toxin.</title>
        <authorList>
            <person name="Callol A."/>
            <person name="Pajuelo D."/>
            <person name="Ebbesson L."/>
            <person name="Teles M."/>
            <person name="MacKenzie S."/>
            <person name="Amaro C."/>
        </authorList>
    </citation>
    <scope>NUCLEOTIDE SEQUENCE</scope>
</reference>
<protein>
    <submittedName>
        <fullName evidence="2">Uncharacterized protein</fullName>
    </submittedName>
</protein>
<accession>A0A0E9VSU7</accession>
<sequence length="66" mass="7151">MLSLNAGVIGSSFLTCALLMLRDRYSALPPEATRAFPPIPEGRAVEEGLGGAAQRRRRSLRQVLRG</sequence>
<name>A0A0E9VSU7_ANGAN</name>
<proteinExistence type="predicted"/>
<dbReference type="EMBL" id="GBXM01028172">
    <property type="protein sequence ID" value="JAH80405.1"/>
    <property type="molecule type" value="Transcribed_RNA"/>
</dbReference>
<reference evidence="2" key="1">
    <citation type="submission" date="2014-11" db="EMBL/GenBank/DDBJ databases">
        <authorList>
            <person name="Amaro Gonzalez C."/>
        </authorList>
    </citation>
    <scope>NUCLEOTIDE SEQUENCE</scope>
</reference>